<dbReference type="InterPro" id="IPR050950">
    <property type="entry name" value="HTH-type_LysR_regulators"/>
</dbReference>
<sequence length="177" mass="19388">MFEGAMQEVGDWIEDSVVDIGFVVLPAPNIESSLITTDELCILVPTDHRLCGRAAVTFKELREEGFILEKSQCAVHLLQRVGFGTSKNRPHIRYRASDSATILAMVREGLGITLLPRQMLPTKLEGVVSLPLDPPQPLQIGLGIKSARTVAPGVALFLQTARAWGHKQNESFEGNMV</sequence>
<dbReference type="CDD" id="cd05466">
    <property type="entry name" value="PBP2_LTTR_substrate"/>
    <property type="match status" value="1"/>
</dbReference>
<keyword evidence="3" id="KW-1185">Reference proteome</keyword>
<gene>
    <name evidence="2" type="ORF">KDH_47660</name>
</gene>
<accession>A0ABQ6FZW0</accession>
<feature type="domain" description="LysR substrate-binding" evidence="1">
    <location>
        <begin position="3"/>
        <end position="163"/>
    </location>
</feature>
<dbReference type="Gene3D" id="3.40.190.290">
    <property type="match status" value="1"/>
</dbReference>
<dbReference type="Pfam" id="PF03466">
    <property type="entry name" value="LysR_substrate"/>
    <property type="match status" value="1"/>
</dbReference>
<dbReference type="PANTHER" id="PTHR30419">
    <property type="entry name" value="HTH-TYPE TRANSCRIPTIONAL REGULATOR YBHD"/>
    <property type="match status" value="1"/>
</dbReference>
<proteinExistence type="predicted"/>
<comment type="caution">
    <text evidence="2">The sequence shown here is derived from an EMBL/GenBank/DDBJ whole genome shotgun (WGS) entry which is preliminary data.</text>
</comment>
<protein>
    <recommendedName>
        <fullName evidence="1">LysR substrate-binding domain-containing protein</fullName>
    </recommendedName>
</protein>
<evidence type="ECO:0000313" key="3">
    <source>
        <dbReference type="Proteomes" id="UP001344906"/>
    </source>
</evidence>
<dbReference type="EMBL" id="BSRI01000002">
    <property type="protein sequence ID" value="GLV57931.1"/>
    <property type="molecule type" value="Genomic_DNA"/>
</dbReference>
<dbReference type="PANTHER" id="PTHR30419:SF28">
    <property type="entry name" value="HTH-TYPE TRANSCRIPTIONAL REGULATOR BSDA"/>
    <property type="match status" value="1"/>
</dbReference>
<dbReference type="Proteomes" id="UP001344906">
    <property type="component" value="Unassembled WGS sequence"/>
</dbReference>
<dbReference type="SUPFAM" id="SSF53850">
    <property type="entry name" value="Periplasmic binding protein-like II"/>
    <property type="match status" value="1"/>
</dbReference>
<reference evidence="2 3" key="1">
    <citation type="submission" date="2023-02" db="EMBL/GenBank/DDBJ databases">
        <title>Dictyobacter halimunensis sp. nov., a new member of the class Ktedonobacteria from forest soil in a geothermal area.</title>
        <authorList>
            <person name="Rachmania M.K."/>
            <person name="Ningsih F."/>
            <person name="Sakai Y."/>
            <person name="Yabe S."/>
            <person name="Yokota A."/>
            <person name="Sjamsuridzal W."/>
        </authorList>
    </citation>
    <scope>NUCLEOTIDE SEQUENCE [LARGE SCALE GENOMIC DNA]</scope>
    <source>
        <strain evidence="2 3">S3.2.2.5</strain>
    </source>
</reference>
<dbReference type="InterPro" id="IPR005119">
    <property type="entry name" value="LysR_subst-bd"/>
</dbReference>
<evidence type="ECO:0000259" key="1">
    <source>
        <dbReference type="Pfam" id="PF03466"/>
    </source>
</evidence>
<name>A0ABQ6FZW0_9CHLR</name>
<organism evidence="2 3">
    <name type="scientific">Dictyobacter halimunensis</name>
    <dbReference type="NCBI Taxonomy" id="3026934"/>
    <lineage>
        <taxon>Bacteria</taxon>
        <taxon>Bacillati</taxon>
        <taxon>Chloroflexota</taxon>
        <taxon>Ktedonobacteria</taxon>
        <taxon>Ktedonobacterales</taxon>
        <taxon>Dictyobacteraceae</taxon>
        <taxon>Dictyobacter</taxon>
    </lineage>
</organism>
<evidence type="ECO:0000313" key="2">
    <source>
        <dbReference type="EMBL" id="GLV57931.1"/>
    </source>
</evidence>